<evidence type="ECO:0000259" key="4">
    <source>
        <dbReference type="PROSITE" id="PS50110"/>
    </source>
</evidence>
<keyword evidence="1" id="KW-0597">Phosphoprotein</keyword>
<dbReference type="Pfam" id="PF00072">
    <property type="entry name" value="Response_reg"/>
    <property type="match status" value="1"/>
</dbReference>
<keyword evidence="2" id="KW-0175">Coiled coil</keyword>
<comment type="caution">
    <text evidence="5">The sequence shown here is derived from an EMBL/GenBank/DDBJ whole genome shotgun (WGS) entry which is preliminary data.</text>
</comment>
<dbReference type="RefSeq" id="WP_172176130.1">
    <property type="nucleotide sequence ID" value="NZ_CASGIA010000004.1"/>
</dbReference>
<feature type="modified residue" description="4-aspartylphosphate" evidence="1">
    <location>
        <position position="215"/>
    </location>
</feature>
<dbReference type="Gene3D" id="3.40.50.2300">
    <property type="match status" value="1"/>
</dbReference>
<dbReference type="Proteomes" id="UP001193734">
    <property type="component" value="Unassembled WGS sequence"/>
</dbReference>
<keyword evidence="3" id="KW-1133">Transmembrane helix</keyword>
<dbReference type="SUPFAM" id="SSF52172">
    <property type="entry name" value="CheY-like"/>
    <property type="match status" value="1"/>
</dbReference>
<dbReference type="CDD" id="cd00156">
    <property type="entry name" value="REC"/>
    <property type="match status" value="1"/>
</dbReference>
<keyword evidence="3" id="KW-0812">Transmembrane</keyword>
<proteinExistence type="predicted"/>
<evidence type="ECO:0000313" key="6">
    <source>
        <dbReference type="Proteomes" id="UP001193734"/>
    </source>
</evidence>
<accession>A0ABX2AUB8</accession>
<feature type="transmembrane region" description="Helical" evidence="3">
    <location>
        <begin position="59"/>
        <end position="79"/>
    </location>
</feature>
<keyword evidence="6" id="KW-1185">Reference proteome</keyword>
<dbReference type="EMBL" id="JABKKE010000005">
    <property type="protein sequence ID" value="NPE13568.1"/>
    <property type="molecule type" value="Genomic_DNA"/>
</dbReference>
<evidence type="ECO:0000313" key="5">
    <source>
        <dbReference type="EMBL" id="NPE13568.1"/>
    </source>
</evidence>
<reference evidence="5 6" key="1">
    <citation type="submission" date="2020-05" db="EMBL/GenBank/DDBJ databases">
        <title>Distinct polysaccharide utilization as determinants for interspecies competition between intestinal Prevotella spp.</title>
        <authorList>
            <person name="Galvez E.J.C."/>
            <person name="Iljazovic A."/>
            <person name="Strowig T."/>
        </authorList>
    </citation>
    <scope>NUCLEOTIDE SEQUENCE [LARGE SCALE GENOMIC DNA]</scope>
    <source>
        <strain evidence="5 6">PROD</strain>
    </source>
</reference>
<dbReference type="InterPro" id="IPR011006">
    <property type="entry name" value="CheY-like_superfamily"/>
</dbReference>
<dbReference type="GeneID" id="82156993"/>
<evidence type="ECO:0000256" key="3">
    <source>
        <dbReference type="SAM" id="Phobius"/>
    </source>
</evidence>
<name>A0ABX2AUB8_9BACT</name>
<evidence type="ECO:0000256" key="2">
    <source>
        <dbReference type="SAM" id="Coils"/>
    </source>
</evidence>
<gene>
    <name evidence="5" type="ORF">HPS55_04360</name>
</gene>
<feature type="domain" description="Response regulatory" evidence="4">
    <location>
        <begin position="166"/>
        <end position="281"/>
    </location>
</feature>
<dbReference type="InterPro" id="IPR001789">
    <property type="entry name" value="Sig_transdc_resp-reg_receiver"/>
</dbReference>
<dbReference type="PROSITE" id="PS50110">
    <property type="entry name" value="RESPONSE_REGULATORY"/>
    <property type="match status" value="1"/>
</dbReference>
<sequence length="281" mass="32302">MISILFFIFSLWGTPYTVATTEIPTNNRVEEDALLQYQQFIRDDAKEHRLFLENSFNKLLMLISGGTFLFGSVLAWLNYRTKTEIKVAINKKFDEKIDNLLETRINELRHNLEIQSKEWEKKIETADKLIRELSSRLSKTSPQSDKETVNERDVQHTRYAGTEIKRILWVDDNPENNKSIVSMFTENEIVFDIVKSTDEAIKKLAKNNYTLIISDMKRAESPDAGIQLLKLRNKKYSNTPIAIFSSSRSLVGYAHTAESEGANLVTNKVTELLGYIQTIIG</sequence>
<organism evidence="5 6">
    <name type="scientific">Xylanibacter rodentium</name>
    <dbReference type="NCBI Taxonomy" id="2736289"/>
    <lineage>
        <taxon>Bacteria</taxon>
        <taxon>Pseudomonadati</taxon>
        <taxon>Bacteroidota</taxon>
        <taxon>Bacteroidia</taxon>
        <taxon>Bacteroidales</taxon>
        <taxon>Prevotellaceae</taxon>
        <taxon>Xylanibacter</taxon>
    </lineage>
</organism>
<evidence type="ECO:0000256" key="1">
    <source>
        <dbReference type="PROSITE-ProRule" id="PRU00169"/>
    </source>
</evidence>
<feature type="coiled-coil region" evidence="2">
    <location>
        <begin position="109"/>
        <end position="136"/>
    </location>
</feature>
<keyword evidence="3" id="KW-0472">Membrane</keyword>
<protein>
    <submittedName>
        <fullName evidence="5">Response regulator</fullName>
    </submittedName>
</protein>